<dbReference type="AlphaFoldDB" id="G0IUY7"/>
<dbReference type="Pfam" id="PF18962">
    <property type="entry name" value="Por_Secre_tail"/>
    <property type="match status" value="1"/>
</dbReference>
<dbReference type="InterPro" id="IPR028994">
    <property type="entry name" value="Integrin_alpha_N"/>
</dbReference>
<dbReference type="PANTHER" id="PTHR44103">
    <property type="entry name" value="PROPROTEIN CONVERTASE P"/>
    <property type="match status" value="1"/>
</dbReference>
<proteinExistence type="predicted"/>
<name>G0IUY7_CYCMS</name>
<dbReference type="InterPro" id="IPR026444">
    <property type="entry name" value="Secre_tail"/>
</dbReference>
<gene>
    <name evidence="2" type="ordered locus">Cycma_2469</name>
</gene>
<dbReference type="PANTHER" id="PTHR44103:SF1">
    <property type="entry name" value="PROPROTEIN CONVERTASE P"/>
    <property type="match status" value="1"/>
</dbReference>
<evidence type="ECO:0000313" key="3">
    <source>
        <dbReference type="Proteomes" id="UP000001635"/>
    </source>
</evidence>
<reference evidence="3" key="1">
    <citation type="submission" date="2011-07" db="EMBL/GenBank/DDBJ databases">
        <title>The complete genome of Cyclobacterium marinum DSM 745.</title>
        <authorList>
            <person name="Lucas S."/>
            <person name="Han J."/>
            <person name="Lapidus A."/>
            <person name="Bruce D."/>
            <person name="Goodwin L."/>
            <person name="Pitluck S."/>
            <person name="Peters L."/>
            <person name="Kyrpides N."/>
            <person name="Mavromatis K."/>
            <person name="Ivanova N."/>
            <person name="Ovchinnikova G."/>
            <person name="Chertkov O."/>
            <person name="Detter J.C."/>
            <person name="Tapia R."/>
            <person name="Han C."/>
            <person name="Land M."/>
            <person name="Hauser L."/>
            <person name="Markowitz V."/>
            <person name="Cheng J.-F."/>
            <person name="Hugenholtz P."/>
            <person name="Woyke T."/>
            <person name="Wu D."/>
            <person name="Tindall B."/>
            <person name="Schuetze A."/>
            <person name="Brambilla E."/>
            <person name="Klenk H.-P."/>
            <person name="Eisen J.A."/>
        </authorList>
    </citation>
    <scope>NUCLEOTIDE SEQUENCE [LARGE SCALE GENOMIC DNA]</scope>
    <source>
        <strain evidence="3">ATCC 25205 / DSM 745 / LMG 13164 / NCIMB 1802</strain>
    </source>
</reference>
<dbReference type="NCBIfam" id="TIGR04183">
    <property type="entry name" value="Por_Secre_tail"/>
    <property type="match status" value="1"/>
</dbReference>
<dbReference type="Proteomes" id="UP000001635">
    <property type="component" value="Chromosome"/>
</dbReference>
<sequence>MFIFVTPMVKAQYEFKFQTNLTFLDENGEPLPLAFTGGINSAQLQEFDSNNNGEEELIIWDINSETIKVFEKSGASYRYLPGGNYMFPEDVNAFLILVDFDGDGKKDLFTGSPFGIKAYRNVSNQGSTIPTWEVAQNFLRLENGSNLTTNILDIPLIEDLDNDGDLDVLTFNFASGDFLEYYQNTSMERKGTADIDQFKASQNHWGNFEFCDCGDISFGFSCDGTPIKNARVSTDNLKTLHSGGHSLLYKDLDRDGIKDLLMGRDECNSLYFLSNKGTNTEPIFNTISTHIPEFGPLPQFPIFHAGYVLDEALIVSSHSSATAYTYTIDFAKALYRLSPEQESDASLFLKEEMLDFGENSRPFFVGNQYTGELYIAANTKVGDEIQGRIWAYELRDNQARLISSNYLNIGELNLTEPSYQRYTTKDNQTYHIVTGDYYENNVPEKKIYLSTISNPENRTELILPSIILRGLDQVHFFHDERDDYLLLARQTGELLLFSFNPNNGYGLELLNNDFLDFIDNPVARNLSVAVQSGASPFLMAINQQGILYALEDFMKETERVQVSINMGETSFEASRFGRNTSITFVPNLLGEGFDLILGNRAGGLEYLSQLDDGGTEPGAPTEIVLFPNPTHGQEFKIVINRAAKLNIYSTSGALIMEGIDLVKNQENLINGHNLPSGLYMLEIINDANERHYKKLIVSP</sequence>
<dbReference type="Gene3D" id="2.130.10.130">
    <property type="entry name" value="Integrin alpha, N-terminal"/>
    <property type="match status" value="1"/>
</dbReference>
<feature type="domain" description="Secretion system C-terminal sorting" evidence="1">
    <location>
        <begin position="625"/>
        <end position="697"/>
    </location>
</feature>
<keyword evidence="3" id="KW-1185">Reference proteome</keyword>
<organism evidence="2 3">
    <name type="scientific">Cyclobacterium marinum (strain ATCC 25205 / DSM 745 / LMG 13164 / NCIMB 1802)</name>
    <name type="common">Flectobacillus marinus</name>
    <dbReference type="NCBI Taxonomy" id="880070"/>
    <lineage>
        <taxon>Bacteria</taxon>
        <taxon>Pseudomonadati</taxon>
        <taxon>Bacteroidota</taxon>
        <taxon>Cytophagia</taxon>
        <taxon>Cytophagales</taxon>
        <taxon>Cyclobacteriaceae</taxon>
        <taxon>Cyclobacterium</taxon>
    </lineage>
</organism>
<accession>G0IUY7</accession>
<dbReference type="eggNOG" id="ENOG503296A">
    <property type="taxonomic scope" value="Bacteria"/>
</dbReference>
<dbReference type="EMBL" id="CP002955">
    <property type="protein sequence ID" value="AEL26211.1"/>
    <property type="molecule type" value="Genomic_DNA"/>
</dbReference>
<evidence type="ECO:0000313" key="2">
    <source>
        <dbReference type="EMBL" id="AEL26211.1"/>
    </source>
</evidence>
<protein>
    <recommendedName>
        <fullName evidence="1">Secretion system C-terminal sorting domain-containing protein</fullName>
    </recommendedName>
</protein>
<dbReference type="STRING" id="880070.Cycma_2469"/>
<dbReference type="SUPFAM" id="SSF69318">
    <property type="entry name" value="Integrin alpha N-terminal domain"/>
    <property type="match status" value="1"/>
</dbReference>
<dbReference type="HOGENOM" id="CLU_015153_0_0_10"/>
<dbReference type="KEGG" id="cmr:Cycma_2469"/>
<evidence type="ECO:0000259" key="1">
    <source>
        <dbReference type="Pfam" id="PF18962"/>
    </source>
</evidence>